<comment type="caution">
    <text evidence="1">The sequence shown here is derived from an EMBL/GenBank/DDBJ whole genome shotgun (WGS) entry which is preliminary data.</text>
</comment>
<dbReference type="EMBL" id="JALIEA010000017">
    <property type="protein sequence ID" value="MCJ7859278.1"/>
    <property type="molecule type" value="Genomic_DNA"/>
</dbReference>
<proteinExistence type="predicted"/>
<gene>
    <name evidence="1" type="ORF">MUN33_11240</name>
</gene>
<reference evidence="1" key="1">
    <citation type="submission" date="2022-04" db="EMBL/GenBank/DDBJ databases">
        <title>Corynebacterium kalidii LD5P10.</title>
        <authorList>
            <person name="Sun J.Q."/>
        </authorList>
    </citation>
    <scope>NUCLEOTIDE SEQUENCE</scope>
    <source>
        <strain evidence="1">LD5P10</strain>
    </source>
</reference>
<keyword evidence="2" id="KW-1185">Reference proteome</keyword>
<dbReference type="AlphaFoldDB" id="A0A9X1WIX5"/>
<evidence type="ECO:0000313" key="2">
    <source>
        <dbReference type="Proteomes" id="UP001139207"/>
    </source>
</evidence>
<dbReference type="Proteomes" id="UP001139207">
    <property type="component" value="Unassembled WGS sequence"/>
</dbReference>
<dbReference type="RefSeq" id="WP_244805007.1">
    <property type="nucleotide sequence ID" value="NZ_JALIEA010000017.1"/>
</dbReference>
<protein>
    <submittedName>
        <fullName evidence="1">Uncharacterized protein</fullName>
    </submittedName>
</protein>
<name>A0A9X1WIX5_9CORY</name>
<organism evidence="1 2">
    <name type="scientific">Corynebacterium kalidii</name>
    <dbReference type="NCBI Taxonomy" id="2931982"/>
    <lineage>
        <taxon>Bacteria</taxon>
        <taxon>Bacillati</taxon>
        <taxon>Actinomycetota</taxon>
        <taxon>Actinomycetes</taxon>
        <taxon>Mycobacteriales</taxon>
        <taxon>Corynebacteriaceae</taxon>
        <taxon>Corynebacterium</taxon>
    </lineage>
</organism>
<accession>A0A9X1WIX5</accession>
<sequence length="178" mass="20028">MTNRQMQFMFENEPPEGVHPLAPLFLHPLGMKFTPEMMNELATHIFDMCGAKLYDVAPTSVEYFRDWKDDREIDEVVPGSEYTAAWSEQLPPGISLCPRTGRMVGTLPRGQYRWTVRLGPQLRYDALGGSGSPHEDGRWIGALEEREPVAAPTVDVHALTPEQRAALRADLASMDEED</sequence>
<evidence type="ECO:0000313" key="1">
    <source>
        <dbReference type="EMBL" id="MCJ7859278.1"/>
    </source>
</evidence>